<protein>
    <submittedName>
        <fullName evidence="3">Metallo-dependent phosphatase</fullName>
    </submittedName>
</protein>
<feature type="domain" description="Calcineurin-like phosphoesterase" evidence="2">
    <location>
        <begin position="27"/>
        <end position="224"/>
    </location>
</feature>
<dbReference type="InterPro" id="IPR051693">
    <property type="entry name" value="UPF0046_metallophosphoest"/>
</dbReference>
<evidence type="ECO:0000313" key="4">
    <source>
        <dbReference type="Proteomes" id="UP000800040"/>
    </source>
</evidence>
<feature type="compositionally biased region" description="Basic and acidic residues" evidence="1">
    <location>
        <begin position="310"/>
        <end position="325"/>
    </location>
</feature>
<dbReference type="Proteomes" id="UP000800040">
    <property type="component" value="Unassembled WGS sequence"/>
</dbReference>
<dbReference type="EMBL" id="ML975302">
    <property type="protein sequence ID" value="KAF1834436.1"/>
    <property type="molecule type" value="Genomic_DNA"/>
</dbReference>
<dbReference type="GO" id="GO:0016787">
    <property type="term" value="F:hydrolase activity"/>
    <property type="evidence" value="ECO:0007669"/>
    <property type="project" value="InterPro"/>
</dbReference>
<proteinExistence type="predicted"/>
<dbReference type="Gene3D" id="3.60.21.10">
    <property type="match status" value="1"/>
</dbReference>
<dbReference type="OrthoDB" id="630188at2759"/>
<accession>A0A6A5KFK3</accession>
<dbReference type="AlphaFoldDB" id="A0A6A5KFK3"/>
<dbReference type="InterPro" id="IPR004843">
    <property type="entry name" value="Calcineurin-like_PHP"/>
</dbReference>
<feature type="compositionally biased region" description="Polar residues" evidence="1">
    <location>
        <begin position="1"/>
        <end position="13"/>
    </location>
</feature>
<dbReference type="PANTHER" id="PTHR12905:SF16">
    <property type="entry name" value="SER_THR PROTEIN PHOSPHATASE FAMILY PROTEIN (AFU_ORTHOLOGUE AFUA_1G06000)"/>
    <property type="match status" value="1"/>
</dbReference>
<feature type="region of interest" description="Disordered" evidence="1">
    <location>
        <begin position="292"/>
        <end position="325"/>
    </location>
</feature>
<sequence>MPTLPNLTHPSPNDNRRKMSSKRRKTRIVCISDTHNQTPKLPRGDVLIHAGDLTNQGSYSELQKSVRWLEGQGFEAKIVVAGNHDITLDAPFFRQHGESWKWPGPQDPEACKRLLTASESITYLEHTSTTICLHGAGTEFSVFGSPCTPKQGNWAFQYTPEEAEGVWSKMAEGVDIVVTHTPPKGHCDGTLAQDTKDQREGCPALLERLEQVRPVLSVCGHIHGGRGVETARWKRPSRDPATCVDRGSLVESVAFWNDPGASNKKLSIVDLTIRSTSGHGLGCDTSLTRQRCPNSMRGRLGGQPDTRCTSPDERSRQPSSGDEKLISTTSLTESALYESEALRGGGGALEHGDIGYGSPDEATRLELMAGKDMPRKETTVINAAYLGPRIAGKPRGYNKPIVVDVELPIWDSSH</sequence>
<gene>
    <name evidence="3" type="ORF">BDW02DRAFT_335429</name>
</gene>
<keyword evidence="4" id="KW-1185">Reference proteome</keyword>
<evidence type="ECO:0000313" key="3">
    <source>
        <dbReference type="EMBL" id="KAF1834436.1"/>
    </source>
</evidence>
<dbReference type="CDD" id="cd07379">
    <property type="entry name" value="MPP_239FB"/>
    <property type="match status" value="1"/>
</dbReference>
<evidence type="ECO:0000259" key="2">
    <source>
        <dbReference type="Pfam" id="PF00149"/>
    </source>
</evidence>
<evidence type="ECO:0000256" key="1">
    <source>
        <dbReference type="SAM" id="MobiDB-lite"/>
    </source>
</evidence>
<dbReference type="Pfam" id="PF00149">
    <property type="entry name" value="Metallophos"/>
    <property type="match status" value="1"/>
</dbReference>
<dbReference type="InterPro" id="IPR029052">
    <property type="entry name" value="Metallo-depent_PP-like"/>
</dbReference>
<dbReference type="PANTHER" id="PTHR12905">
    <property type="entry name" value="METALLOPHOSPHOESTERASE"/>
    <property type="match status" value="1"/>
</dbReference>
<organism evidence="3 4">
    <name type="scientific">Decorospora gaudefroyi</name>
    <dbReference type="NCBI Taxonomy" id="184978"/>
    <lineage>
        <taxon>Eukaryota</taxon>
        <taxon>Fungi</taxon>
        <taxon>Dikarya</taxon>
        <taxon>Ascomycota</taxon>
        <taxon>Pezizomycotina</taxon>
        <taxon>Dothideomycetes</taxon>
        <taxon>Pleosporomycetidae</taxon>
        <taxon>Pleosporales</taxon>
        <taxon>Pleosporineae</taxon>
        <taxon>Pleosporaceae</taxon>
        <taxon>Decorospora</taxon>
    </lineage>
</organism>
<reference evidence="3" key="1">
    <citation type="submission" date="2020-01" db="EMBL/GenBank/DDBJ databases">
        <authorList>
            <consortium name="DOE Joint Genome Institute"/>
            <person name="Haridas S."/>
            <person name="Albert R."/>
            <person name="Binder M."/>
            <person name="Bloem J."/>
            <person name="Labutti K."/>
            <person name="Salamov A."/>
            <person name="Andreopoulos B."/>
            <person name="Baker S.E."/>
            <person name="Barry K."/>
            <person name="Bills G."/>
            <person name="Bluhm B.H."/>
            <person name="Cannon C."/>
            <person name="Castanera R."/>
            <person name="Culley D.E."/>
            <person name="Daum C."/>
            <person name="Ezra D."/>
            <person name="Gonzalez J.B."/>
            <person name="Henrissat B."/>
            <person name="Kuo A."/>
            <person name="Liang C."/>
            <person name="Lipzen A."/>
            <person name="Lutzoni F."/>
            <person name="Magnuson J."/>
            <person name="Mondo S."/>
            <person name="Nolan M."/>
            <person name="Ohm R."/>
            <person name="Pangilinan J."/>
            <person name="Park H.-J."/>
            <person name="Ramirez L."/>
            <person name="Alfaro M."/>
            <person name="Sun H."/>
            <person name="Tritt A."/>
            <person name="Yoshinaga Y."/>
            <person name="Zwiers L.-H."/>
            <person name="Turgeon B.G."/>
            <person name="Goodwin S.B."/>
            <person name="Spatafora J.W."/>
            <person name="Crous P.W."/>
            <person name="Grigoriev I.V."/>
        </authorList>
    </citation>
    <scope>NUCLEOTIDE SEQUENCE</scope>
    <source>
        <strain evidence="3">P77</strain>
    </source>
</reference>
<dbReference type="SUPFAM" id="SSF56300">
    <property type="entry name" value="Metallo-dependent phosphatases"/>
    <property type="match status" value="1"/>
</dbReference>
<feature type="region of interest" description="Disordered" evidence="1">
    <location>
        <begin position="1"/>
        <end position="25"/>
    </location>
</feature>
<name>A0A6A5KFK3_9PLEO</name>